<comment type="caution">
    <text evidence="2">The sequence shown here is derived from an EMBL/GenBank/DDBJ whole genome shotgun (WGS) entry which is preliminary data.</text>
</comment>
<name>A0A8H6ZEJ1_9AGAR</name>
<feature type="compositionally biased region" description="Acidic residues" evidence="1">
    <location>
        <begin position="134"/>
        <end position="167"/>
    </location>
</feature>
<dbReference type="Pfam" id="PF02992">
    <property type="entry name" value="Transposase_21"/>
    <property type="match status" value="1"/>
</dbReference>
<evidence type="ECO:0000313" key="3">
    <source>
        <dbReference type="Proteomes" id="UP000623467"/>
    </source>
</evidence>
<keyword evidence="3" id="KW-1185">Reference proteome</keyword>
<evidence type="ECO:0008006" key="4">
    <source>
        <dbReference type="Google" id="ProtNLM"/>
    </source>
</evidence>
<dbReference type="AlphaFoldDB" id="A0A8H6ZEJ1"/>
<dbReference type="InterPro" id="IPR004242">
    <property type="entry name" value="Transposase_21"/>
</dbReference>
<feature type="compositionally biased region" description="Basic and acidic residues" evidence="1">
    <location>
        <begin position="101"/>
        <end position="114"/>
    </location>
</feature>
<evidence type="ECO:0000256" key="1">
    <source>
        <dbReference type="SAM" id="MobiDB-lite"/>
    </source>
</evidence>
<evidence type="ECO:0000313" key="2">
    <source>
        <dbReference type="EMBL" id="KAF7377565.1"/>
    </source>
</evidence>
<accession>A0A8H6ZEJ1</accession>
<dbReference type="Proteomes" id="UP000623467">
    <property type="component" value="Unassembled WGS sequence"/>
</dbReference>
<feature type="region of interest" description="Disordered" evidence="1">
    <location>
        <begin position="78"/>
        <end position="188"/>
    </location>
</feature>
<protein>
    <recommendedName>
        <fullName evidence="4">Transposase family Tnp2 protein</fullName>
    </recommendedName>
</protein>
<dbReference type="OrthoDB" id="6613063at2759"/>
<dbReference type="PANTHER" id="PTHR46579">
    <property type="entry name" value="F5/8 TYPE C DOMAIN-CONTAINING PROTEIN-RELATED"/>
    <property type="match status" value="1"/>
</dbReference>
<sequence length="1040" mass="117062">MVMLCLMVCAQHRFSRSGSQYTIISPPFVPMGRKYLCACGCGERVTRTCEQVHLQARVHPYLVPTGVNPSRQLRVFAPSSEDGQGVSEDEGRIVAGPSGHQDYHGAEDELRDDVIVGEDWSSPDFDMSAAPDSSESEVIAEDVDDVGVESGLDSEEEDEDDAFLDELDPVRGEDSDGDNSDDEPDIFNWDSFKPSGLTAWEELGEEYEQEAAAVAHKLSEYDLAICRAFSFKVQANLTDKAFKMAPLAFPRDPPLPTLDTIRARVNFLAGFKPQVYDCCVNSCLCFVGPHADLTHCHYCNEPRRRANGKPRKKFTYIPIIPRLVAFAGNREMAEKQQYRAEHVHEPGKTKDVFDGQHYRSLRTKFVKINGERLAHKYFEDPRDVALGASWDGFAPFKRRKKTAWPLILFNYDLPPELRFLLAYILALGVIPGPNKPKDSDSFLWPAVQELLQLAAGVRAFDALSNGMFVLRAYLILVFGDIPAVSMFMKMKGHNGISPCRMCKIIGLRIPGARGTAHYVPLDRSCHPDVKADHQAIKVYDAANLPLRTHDEIITQGKEVEAAPTTAAAERLAKKYGVKGVPILSYLDSLSFPRSFGYDFMHLIWENLIKNLVLLWTGDFKGLDDGREEYQLSKAIWESIAAETAAASDTIPSAYGSRIPNIAKDRPNVSAEMWSFWTLYLGPVLLRRRFKHLKYYRHFIQLVRLLNLCMQFEISADEIETIRTGFIAWVETYESLYFQNDVDRMSVCPLTIHALLHIADGIQFCGPVWCYWAFPMERYCGSIQPGIRSRRFPWASIDRYVLEIAQLTQIKTRYNVVDELALRATRGNIQGSLSDPSYPSCMLLPPKSPQRPDANQIRTIAAALSTRTGATMTQVTAALRRASIEEWGKVRRIDSDAGDTMRSCSLGIVAEDARDATYVRYEMLVDQNTRYRNRPEHFELETFYGQLTHIYRVHLPDACPSLHTEGPTTYILAAIRSCTLKPDDKELAGLDIHFYSLHGGLDVIDITTVQSLVGRVKRTDAWAIIDRSGALARAEWSGEVD</sequence>
<organism evidence="2 3">
    <name type="scientific">Mycena sanguinolenta</name>
    <dbReference type="NCBI Taxonomy" id="230812"/>
    <lineage>
        <taxon>Eukaryota</taxon>
        <taxon>Fungi</taxon>
        <taxon>Dikarya</taxon>
        <taxon>Basidiomycota</taxon>
        <taxon>Agaricomycotina</taxon>
        <taxon>Agaricomycetes</taxon>
        <taxon>Agaricomycetidae</taxon>
        <taxon>Agaricales</taxon>
        <taxon>Marasmiineae</taxon>
        <taxon>Mycenaceae</taxon>
        <taxon>Mycena</taxon>
    </lineage>
</organism>
<proteinExistence type="predicted"/>
<dbReference type="EMBL" id="JACAZH010000001">
    <property type="protein sequence ID" value="KAF7377565.1"/>
    <property type="molecule type" value="Genomic_DNA"/>
</dbReference>
<feature type="compositionally biased region" description="Acidic residues" evidence="1">
    <location>
        <begin position="175"/>
        <end position="185"/>
    </location>
</feature>
<gene>
    <name evidence="2" type="ORF">MSAN_00178800</name>
</gene>
<reference evidence="2" key="1">
    <citation type="submission" date="2020-05" db="EMBL/GenBank/DDBJ databases">
        <title>Mycena genomes resolve the evolution of fungal bioluminescence.</title>
        <authorList>
            <person name="Tsai I.J."/>
        </authorList>
    </citation>
    <scope>NUCLEOTIDE SEQUENCE</scope>
    <source>
        <strain evidence="2">160909Yilan</strain>
    </source>
</reference>
<dbReference type="PANTHER" id="PTHR46579:SF1">
    <property type="entry name" value="F5_8 TYPE C DOMAIN-CONTAINING PROTEIN"/>
    <property type="match status" value="1"/>
</dbReference>